<sequence>MFIQQRDEASNERRWTRQQEEEWQAFQSFRRDYRLPKGSIERSDKPDVVIHGDRKLGIEITSLHIVDGRNAASEQRQVKPRERAVALAQEIHNKAGGRPIELVIGFDPQCPIMDATATAHAIAEVAAHVQHGAPGHIEELTYEHLSCVNFMYLSGEYAKPRWRVQQGYRVPMLQVDRVREIVTEKIEKAKTYQPCDALWLVITVDFWNPAQDQEIEWPKDERIDCGPYERVFLHKPAYRRVVEVPHA</sequence>
<dbReference type="Proteomes" id="UP001143674">
    <property type="component" value="Unassembled WGS sequence"/>
</dbReference>
<evidence type="ECO:0000313" key="1">
    <source>
        <dbReference type="EMBL" id="MDB0523067.1"/>
    </source>
</evidence>
<reference evidence="1" key="1">
    <citation type="submission" date="2021-09" db="EMBL/GenBank/DDBJ databases">
        <title>Genomic analysis of Ralstonia spp.</title>
        <authorList>
            <person name="Aburjaile F."/>
            <person name="Ariute J.C."/>
            <person name="Pais A.K.L."/>
            <person name="Albuquerque G.M.R."/>
            <person name="Silva A.M.F."/>
            <person name="Brenig B."/>
            <person name="Azevedo V."/>
            <person name="Matiuzzi M."/>
            <person name="Ramos R."/>
            <person name="Goes-Neto A."/>
            <person name="Soares S."/>
            <person name="Iseppon A.M.B."/>
            <person name="Souza E."/>
            <person name="Gama M."/>
        </authorList>
    </citation>
    <scope>NUCLEOTIDE SEQUENCE</scope>
    <source>
        <strain evidence="1">B4</strain>
    </source>
</reference>
<organism evidence="1 2">
    <name type="scientific">Ralstonia solanacearum</name>
    <name type="common">Pseudomonas solanacearum</name>
    <dbReference type="NCBI Taxonomy" id="305"/>
    <lineage>
        <taxon>Bacteria</taxon>
        <taxon>Pseudomonadati</taxon>
        <taxon>Pseudomonadota</taxon>
        <taxon>Betaproteobacteria</taxon>
        <taxon>Burkholderiales</taxon>
        <taxon>Burkholderiaceae</taxon>
        <taxon>Ralstonia</taxon>
        <taxon>Ralstonia solanacearum species complex</taxon>
    </lineage>
</organism>
<dbReference type="RefSeq" id="WP_247588993.1">
    <property type="nucleotide sequence ID" value="NZ_JABZEH010000001.1"/>
</dbReference>
<proteinExistence type="predicted"/>
<gene>
    <name evidence="1" type="ORF">LBW55_15810</name>
</gene>
<name>A0AAE3NH46_RALSL</name>
<evidence type="ECO:0000313" key="2">
    <source>
        <dbReference type="Proteomes" id="UP001143674"/>
    </source>
</evidence>
<protein>
    <submittedName>
        <fullName evidence="1">Uncharacterized protein</fullName>
    </submittedName>
</protein>
<accession>A0AAE3NH46</accession>
<dbReference type="EMBL" id="JAIVEX010000007">
    <property type="protein sequence ID" value="MDB0523067.1"/>
    <property type="molecule type" value="Genomic_DNA"/>
</dbReference>
<dbReference type="AlphaFoldDB" id="A0AAE3NH46"/>
<comment type="caution">
    <text evidence="1">The sequence shown here is derived from an EMBL/GenBank/DDBJ whole genome shotgun (WGS) entry which is preliminary data.</text>
</comment>